<evidence type="ECO:0000313" key="2">
    <source>
        <dbReference type="Proteomes" id="UP001218423"/>
    </source>
</evidence>
<dbReference type="RefSeq" id="WP_277856983.1">
    <property type="nucleotide sequence ID" value="NZ_CP120942.1"/>
</dbReference>
<protein>
    <submittedName>
        <fullName evidence="1">Uncharacterized protein</fullName>
    </submittedName>
</protein>
<organism evidence="1 2">
    <name type="scientific">Aeromonas caviae</name>
    <name type="common">Aeromonas punctata</name>
    <dbReference type="NCBI Taxonomy" id="648"/>
    <lineage>
        <taxon>Bacteria</taxon>
        <taxon>Pseudomonadati</taxon>
        <taxon>Pseudomonadota</taxon>
        <taxon>Gammaproteobacteria</taxon>
        <taxon>Aeromonadales</taxon>
        <taxon>Aeromonadaceae</taxon>
        <taxon>Aeromonas</taxon>
    </lineage>
</organism>
<dbReference type="AlphaFoldDB" id="A0AAJ5ZC24"/>
<name>A0AAJ5ZC24_AERCA</name>
<proteinExistence type="predicted"/>
<evidence type="ECO:0000313" key="1">
    <source>
        <dbReference type="EMBL" id="WFF99671.1"/>
    </source>
</evidence>
<sequence length="64" mass="6877">MLLYTLFSLRAANKNYIGAAKWLVVEFSHQSIKPASGGFKPGGIINISGAQIAPFVALAKHYAQ</sequence>
<dbReference type="Proteomes" id="UP001218423">
    <property type="component" value="Chromosome"/>
</dbReference>
<gene>
    <name evidence="1" type="ORF">P5S46_08875</name>
</gene>
<accession>A0AAJ5ZC24</accession>
<reference evidence="1" key="1">
    <citation type="submission" date="2023-03" db="EMBL/GenBank/DDBJ databases">
        <title>Aeromonas caviae strain AC1520.</title>
        <authorList>
            <person name="Xie T."/>
            <person name="Zhang Q."/>
            <person name="Deng J."/>
            <person name="Li X."/>
        </authorList>
    </citation>
    <scope>NUCLEOTIDE SEQUENCE</scope>
    <source>
        <strain evidence="1">AC1520</strain>
    </source>
</reference>
<dbReference type="EMBL" id="CP120942">
    <property type="protein sequence ID" value="WFF99671.1"/>
    <property type="molecule type" value="Genomic_DNA"/>
</dbReference>